<reference evidence="5" key="1">
    <citation type="journal article" date="2019" name="Int. J. Syst. Evol. Microbiol.">
        <title>The Global Catalogue of Microorganisms (GCM) 10K type strain sequencing project: providing services to taxonomists for standard genome sequencing and annotation.</title>
        <authorList>
            <consortium name="The Broad Institute Genomics Platform"/>
            <consortium name="The Broad Institute Genome Sequencing Center for Infectious Disease"/>
            <person name="Wu L."/>
            <person name="Ma J."/>
        </authorList>
    </citation>
    <scope>NUCLEOTIDE SEQUENCE [LARGE SCALE GENOMIC DNA]</scope>
    <source>
        <strain evidence="5">CGMCC 1.16275</strain>
    </source>
</reference>
<dbReference type="Gene3D" id="3.40.50.2300">
    <property type="match status" value="1"/>
</dbReference>
<dbReference type="SUPFAM" id="SSF52172">
    <property type="entry name" value="CheY-like"/>
    <property type="match status" value="1"/>
</dbReference>
<evidence type="ECO:0000313" key="4">
    <source>
        <dbReference type="EMBL" id="MFC7334478.1"/>
    </source>
</evidence>
<dbReference type="SMART" id="SM00448">
    <property type="entry name" value="REC"/>
    <property type="match status" value="1"/>
</dbReference>
<sequence length="148" mass="15808">MSEQPTVLIVEDDALTALELSNLAAQVGCRVVGLASTGPRGVALADHLRPDLVLLDVRLAKGTDGLDAARQIRRQLKLDVVLISGWVPEEGMDEITADLPLVRKPFVADDIREMLRHRLGLGTGYGAEPAGFPPRAPRLLMLPASAAS</sequence>
<gene>
    <name evidence="4" type="ORF">ACFQPS_15020</name>
</gene>
<dbReference type="PANTHER" id="PTHR44591:SF3">
    <property type="entry name" value="RESPONSE REGULATORY DOMAIN-CONTAINING PROTEIN"/>
    <property type="match status" value="1"/>
</dbReference>
<evidence type="ECO:0000313" key="5">
    <source>
        <dbReference type="Proteomes" id="UP001596456"/>
    </source>
</evidence>
<dbReference type="InterPro" id="IPR050595">
    <property type="entry name" value="Bact_response_regulator"/>
</dbReference>
<dbReference type="InterPro" id="IPR011006">
    <property type="entry name" value="CheY-like_superfamily"/>
</dbReference>
<keyword evidence="1 2" id="KW-0597">Phosphoprotein</keyword>
<organism evidence="4 5">
    <name type="scientific">Rhodocista pekingensis</name>
    <dbReference type="NCBI Taxonomy" id="201185"/>
    <lineage>
        <taxon>Bacteria</taxon>
        <taxon>Pseudomonadati</taxon>
        <taxon>Pseudomonadota</taxon>
        <taxon>Alphaproteobacteria</taxon>
        <taxon>Rhodospirillales</taxon>
        <taxon>Azospirillaceae</taxon>
        <taxon>Rhodocista</taxon>
    </lineage>
</organism>
<evidence type="ECO:0000259" key="3">
    <source>
        <dbReference type="PROSITE" id="PS50110"/>
    </source>
</evidence>
<dbReference type="Proteomes" id="UP001596456">
    <property type="component" value="Unassembled WGS sequence"/>
</dbReference>
<protein>
    <submittedName>
        <fullName evidence="4">Response regulator</fullName>
    </submittedName>
</protein>
<dbReference type="EMBL" id="JBHTCM010000016">
    <property type="protein sequence ID" value="MFC7334478.1"/>
    <property type="molecule type" value="Genomic_DNA"/>
</dbReference>
<feature type="modified residue" description="4-aspartylphosphate" evidence="2">
    <location>
        <position position="56"/>
    </location>
</feature>
<dbReference type="InterPro" id="IPR001789">
    <property type="entry name" value="Sig_transdc_resp-reg_receiver"/>
</dbReference>
<comment type="caution">
    <text evidence="4">The sequence shown here is derived from an EMBL/GenBank/DDBJ whole genome shotgun (WGS) entry which is preliminary data.</text>
</comment>
<accession>A0ABW2KYR1</accession>
<dbReference type="PANTHER" id="PTHR44591">
    <property type="entry name" value="STRESS RESPONSE REGULATOR PROTEIN 1"/>
    <property type="match status" value="1"/>
</dbReference>
<proteinExistence type="predicted"/>
<dbReference type="RefSeq" id="WP_377360036.1">
    <property type="nucleotide sequence ID" value="NZ_JBHTCM010000016.1"/>
</dbReference>
<dbReference type="Pfam" id="PF00072">
    <property type="entry name" value="Response_reg"/>
    <property type="match status" value="1"/>
</dbReference>
<dbReference type="PROSITE" id="PS50110">
    <property type="entry name" value="RESPONSE_REGULATORY"/>
    <property type="match status" value="1"/>
</dbReference>
<feature type="domain" description="Response regulatory" evidence="3">
    <location>
        <begin position="6"/>
        <end position="119"/>
    </location>
</feature>
<keyword evidence="5" id="KW-1185">Reference proteome</keyword>
<name>A0ABW2KYR1_9PROT</name>
<evidence type="ECO:0000256" key="2">
    <source>
        <dbReference type="PROSITE-ProRule" id="PRU00169"/>
    </source>
</evidence>
<evidence type="ECO:0000256" key="1">
    <source>
        <dbReference type="ARBA" id="ARBA00022553"/>
    </source>
</evidence>